<accession>D3BKX0</accession>
<comment type="caution">
    <text evidence="1">The sequence shown here is derived from an EMBL/GenBank/DDBJ whole genome shotgun (WGS) entry which is preliminary data.</text>
</comment>
<dbReference type="EMBL" id="ADBJ01000038">
    <property type="protein sequence ID" value="EFA78550.1"/>
    <property type="molecule type" value="Genomic_DNA"/>
</dbReference>
<dbReference type="RefSeq" id="XP_020430674.1">
    <property type="nucleotide sequence ID" value="XM_020579999.1"/>
</dbReference>
<organism evidence="1 2">
    <name type="scientific">Heterostelium pallidum (strain ATCC 26659 / Pp 5 / PN500)</name>
    <name type="common">Cellular slime mold</name>
    <name type="synonym">Polysphondylium pallidum</name>
    <dbReference type="NCBI Taxonomy" id="670386"/>
    <lineage>
        <taxon>Eukaryota</taxon>
        <taxon>Amoebozoa</taxon>
        <taxon>Evosea</taxon>
        <taxon>Eumycetozoa</taxon>
        <taxon>Dictyostelia</taxon>
        <taxon>Acytosteliales</taxon>
        <taxon>Acytosteliaceae</taxon>
        <taxon>Heterostelium</taxon>
    </lineage>
</organism>
<reference evidence="1 2" key="1">
    <citation type="journal article" date="2011" name="Genome Res.">
        <title>Phylogeny-wide analysis of social amoeba genomes highlights ancient origins for complex intercellular communication.</title>
        <authorList>
            <person name="Heidel A.J."/>
            <person name="Lawal H.M."/>
            <person name="Felder M."/>
            <person name="Schilde C."/>
            <person name="Helps N.R."/>
            <person name="Tunggal B."/>
            <person name="Rivero F."/>
            <person name="John U."/>
            <person name="Schleicher M."/>
            <person name="Eichinger L."/>
            <person name="Platzer M."/>
            <person name="Noegel A.A."/>
            <person name="Schaap P."/>
            <person name="Gloeckner G."/>
        </authorList>
    </citation>
    <scope>NUCLEOTIDE SEQUENCE [LARGE SCALE GENOMIC DNA]</scope>
    <source>
        <strain evidence="2">ATCC 26659 / Pp 5 / PN500</strain>
    </source>
</reference>
<protein>
    <submittedName>
        <fullName evidence="1">Uncharacterized protein</fullName>
    </submittedName>
</protein>
<dbReference type="GeneID" id="31364677"/>
<evidence type="ECO:0000313" key="2">
    <source>
        <dbReference type="Proteomes" id="UP000001396"/>
    </source>
</evidence>
<dbReference type="AlphaFoldDB" id="D3BKX0"/>
<keyword evidence="2" id="KW-1185">Reference proteome</keyword>
<dbReference type="InParanoid" id="D3BKX0"/>
<evidence type="ECO:0000313" key="1">
    <source>
        <dbReference type="EMBL" id="EFA78550.1"/>
    </source>
</evidence>
<proteinExistence type="predicted"/>
<dbReference type="Proteomes" id="UP000001396">
    <property type="component" value="Unassembled WGS sequence"/>
</dbReference>
<name>D3BKX0_HETP5</name>
<gene>
    <name evidence="1" type="ORF">PPL_09202</name>
</gene>
<sequence>MAREQLDWLCICIAIIATLDFDIDTEREKFSKTQMTNESDEIVDIIACLKIIEYLWSHKSLTLKYRLSLGLVSRVWFNRVSYLFNQNSHFMFRHDKPQPLTDYIQHLDNPLCPMKNVRVIKKYDKQKPDSVDPLSGLHFGSKEYARLVPIYSNLNKLELSFLLNTPLVFVQFTLKSFIKYSGVTDTTTTKSTTTNSNTEFVPVRTSLRSLTIELLSDPTSIIPPTKSMIEDLFDTILNILSPIFRDLESLTIDIGNREIKSTVLIRLLENHPNLQSLTLNFECGTLQYQKELFTKLPQNLKFFSSNMNPQLLPLESLLNLEQIAITNLLDSDLTSEAQRSITHKMRNNTKIKRFSHPFAIPVDISTKDLFLRCTHLNEFHISLESTPLPTPINVIFHSNLRKLTIDCLLNEPLNENIMLGLDHTSLVNLESLTINVNFGYIFDLLLKFIRGSKSLRHLDINRPGVLYGSRQSESDLSNLLSVLTEIDNHQISYLKLDYLVTQQTEGELIRFLCHKNTRNISSFICYYINTNHSNTSKKIDYLNQTYSNVNLSFSNSISKMTNQ</sequence>